<sequence>MTTDLGFYKISLPFENNLFNELSNSVEFEKITNGRIANQLVNIKNNLIPIVRTTSKYCIPAQNFADVHHLITNTINQTVKKDNLNDFPIQNFNNALIEIYDSQYSKMNYHSDQSLDLEDNSFLGVFSCYEFPNNISEQNNRKLKIKDKTTNEEFEISLNHNSVILFSTETNMKYQHKIVLDNDTKKPLIENRWLGITFRTSKTYLEFKNKLPFFSNGEQLTLANEEEEKIFFKLRGEENKSLEFAYPFLNFTISLADTLQPKNSKDISI</sequence>
<dbReference type="InterPro" id="IPR037151">
    <property type="entry name" value="AlkB-like_sf"/>
</dbReference>
<name>A0ABV4TFF2_9FLAO</name>
<organism evidence="2 3">
    <name type="scientific">Flavobacterium zubiriense</name>
    <dbReference type="NCBI Taxonomy" id="3138075"/>
    <lineage>
        <taxon>Bacteria</taxon>
        <taxon>Pseudomonadati</taxon>
        <taxon>Bacteroidota</taxon>
        <taxon>Flavobacteriia</taxon>
        <taxon>Flavobacteriales</taxon>
        <taxon>Flavobacteriaceae</taxon>
        <taxon>Flavobacterium</taxon>
    </lineage>
</organism>
<dbReference type="Pfam" id="PF13532">
    <property type="entry name" value="2OG-FeII_Oxy_2"/>
    <property type="match status" value="1"/>
</dbReference>
<proteinExistence type="predicted"/>
<comment type="caution">
    <text evidence="2">The sequence shown here is derived from an EMBL/GenBank/DDBJ whole genome shotgun (WGS) entry which is preliminary data.</text>
</comment>
<dbReference type="PANTHER" id="PTHR31212:SF4">
    <property type="entry name" value="ALPHA-KETOGLUTARATE-DEPENDENT DIOXYGENASE ALKB HOMOLOG 3"/>
    <property type="match status" value="1"/>
</dbReference>
<dbReference type="PANTHER" id="PTHR31212">
    <property type="entry name" value="ALPHA-KETOGLUTARATE-DEPENDENT DIOXYGENASE ALKB HOMOLOG 3"/>
    <property type="match status" value="1"/>
</dbReference>
<dbReference type="GO" id="GO:0051213">
    <property type="term" value="F:dioxygenase activity"/>
    <property type="evidence" value="ECO:0007669"/>
    <property type="project" value="UniProtKB-KW"/>
</dbReference>
<keyword evidence="3" id="KW-1185">Reference proteome</keyword>
<dbReference type="EMBL" id="JBCFQL010000023">
    <property type="protein sequence ID" value="MFA9192743.1"/>
    <property type="molecule type" value="Genomic_DNA"/>
</dbReference>
<dbReference type="Gene3D" id="2.60.120.590">
    <property type="entry name" value="Alpha-ketoglutarate-dependent dioxygenase AlkB-like"/>
    <property type="match status" value="1"/>
</dbReference>
<keyword evidence="2" id="KW-0223">Dioxygenase</keyword>
<protein>
    <submittedName>
        <fullName evidence="2">Alpha-ketoglutarate-dependent dioxygenase AlkB</fullName>
    </submittedName>
</protein>
<dbReference type="SUPFAM" id="SSF51197">
    <property type="entry name" value="Clavaminate synthase-like"/>
    <property type="match status" value="1"/>
</dbReference>
<reference evidence="2 3" key="1">
    <citation type="submission" date="2024-04" db="EMBL/GenBank/DDBJ databases">
        <title>New Clade of Flavobacterium.</title>
        <authorList>
            <person name="Matos L."/>
            <person name="Proenca D.N."/>
            <person name="Fransisco R.M."/>
            <person name="Chung A.P."/>
            <person name="Maccario L."/>
            <person name="Sorensen S.J."/>
            <person name="Morais P.V."/>
        </authorList>
    </citation>
    <scope>NUCLEOTIDE SEQUENCE [LARGE SCALE GENOMIC DNA]</scope>
    <source>
        <strain evidence="2 3">FZUC8N2.13</strain>
    </source>
</reference>
<gene>
    <name evidence="2" type="ORF">AAGV28_15325</name>
</gene>
<keyword evidence="2" id="KW-0560">Oxidoreductase</keyword>
<feature type="domain" description="Alpha-ketoglutarate-dependent dioxygenase AlkB-like" evidence="1">
    <location>
        <begin position="52"/>
        <end position="199"/>
    </location>
</feature>
<accession>A0ABV4TFF2</accession>
<dbReference type="InterPro" id="IPR032854">
    <property type="entry name" value="ALKBH3"/>
</dbReference>
<dbReference type="RefSeq" id="WP_373407630.1">
    <property type="nucleotide sequence ID" value="NZ_JBCFQL010000023.1"/>
</dbReference>
<dbReference type="Proteomes" id="UP001574169">
    <property type="component" value="Unassembled WGS sequence"/>
</dbReference>
<evidence type="ECO:0000313" key="3">
    <source>
        <dbReference type="Proteomes" id="UP001574169"/>
    </source>
</evidence>
<evidence type="ECO:0000313" key="2">
    <source>
        <dbReference type="EMBL" id="MFA9192743.1"/>
    </source>
</evidence>
<dbReference type="InterPro" id="IPR027450">
    <property type="entry name" value="AlkB-like"/>
</dbReference>
<evidence type="ECO:0000259" key="1">
    <source>
        <dbReference type="Pfam" id="PF13532"/>
    </source>
</evidence>